<feature type="domain" description="VWFA" evidence="4">
    <location>
        <begin position="18"/>
        <end position="226"/>
    </location>
</feature>
<proteinExistence type="predicted"/>
<keyword evidence="5" id="KW-1185">Reference proteome</keyword>
<protein>
    <submittedName>
        <fullName evidence="6">VWFA domain-containing protein</fullName>
    </submittedName>
</protein>
<accession>A0A914Z762</accession>
<evidence type="ECO:0000256" key="2">
    <source>
        <dbReference type="ARBA" id="ARBA00022525"/>
    </source>
</evidence>
<evidence type="ECO:0000259" key="4">
    <source>
        <dbReference type="PROSITE" id="PS50234"/>
    </source>
</evidence>
<evidence type="ECO:0000256" key="3">
    <source>
        <dbReference type="ARBA" id="ARBA00022729"/>
    </source>
</evidence>
<sequence>MSTAEDFQRKKELARNIDLCFLLDVTGSMQPYIDQCRDSIKQIVEILMPTKTRYSGIAKLLRLSIVGYRDHGDEKQFEILEFTESPEIFRNFVSSVPADGGADLPEDVFGGLEKALDLSWSDQCGTKVIFHIADAPCHGNKYHNLRSGGDDYPNGDPKERTETMLFGRMKEKDIDYHFGRINQTTDKMIQVFSEAYGSEIKQYDILKITMAESVISAVCHSVTVRR</sequence>
<reference evidence="6" key="1">
    <citation type="submission" date="2022-11" db="UniProtKB">
        <authorList>
            <consortium name="WormBaseParasite"/>
        </authorList>
    </citation>
    <scope>IDENTIFICATION</scope>
</reference>
<evidence type="ECO:0000313" key="6">
    <source>
        <dbReference type="WBParaSite" id="PSU_v2.g8534.t1"/>
    </source>
</evidence>
<organism evidence="5 6">
    <name type="scientific">Panagrolaimus superbus</name>
    <dbReference type="NCBI Taxonomy" id="310955"/>
    <lineage>
        <taxon>Eukaryota</taxon>
        <taxon>Metazoa</taxon>
        <taxon>Ecdysozoa</taxon>
        <taxon>Nematoda</taxon>
        <taxon>Chromadorea</taxon>
        <taxon>Rhabditida</taxon>
        <taxon>Tylenchina</taxon>
        <taxon>Panagrolaimomorpha</taxon>
        <taxon>Panagrolaimoidea</taxon>
        <taxon>Panagrolaimidae</taxon>
        <taxon>Panagrolaimus</taxon>
    </lineage>
</organism>
<comment type="subcellular location">
    <subcellularLocation>
        <location evidence="1">Secreted</location>
    </subcellularLocation>
</comment>
<keyword evidence="2" id="KW-0964">Secreted</keyword>
<name>A0A914Z762_9BILA</name>
<dbReference type="Proteomes" id="UP000887577">
    <property type="component" value="Unplaced"/>
</dbReference>
<dbReference type="AlphaFoldDB" id="A0A914Z762"/>
<dbReference type="Pfam" id="PF25106">
    <property type="entry name" value="VWA_4"/>
    <property type="match status" value="1"/>
</dbReference>
<dbReference type="Gene3D" id="3.40.50.410">
    <property type="entry name" value="von Willebrand factor, type A domain"/>
    <property type="match status" value="1"/>
</dbReference>
<dbReference type="WBParaSite" id="PSU_v2.g8534.t1">
    <property type="protein sequence ID" value="PSU_v2.g8534.t1"/>
    <property type="gene ID" value="PSU_v2.g8534"/>
</dbReference>
<keyword evidence="3" id="KW-0732">Signal</keyword>
<dbReference type="InterPro" id="IPR056861">
    <property type="entry name" value="HMCN1-like_VWA"/>
</dbReference>
<dbReference type="InterPro" id="IPR002035">
    <property type="entry name" value="VWF_A"/>
</dbReference>
<evidence type="ECO:0000313" key="5">
    <source>
        <dbReference type="Proteomes" id="UP000887577"/>
    </source>
</evidence>
<dbReference type="PANTHER" id="PTHR47763:SF4">
    <property type="entry name" value="ALPHA-PROTEIN KINASE VWKA"/>
    <property type="match status" value="1"/>
</dbReference>
<dbReference type="PANTHER" id="PTHR47763">
    <property type="entry name" value="ALPHA-PROTEIN KINASE VWKA"/>
    <property type="match status" value="1"/>
</dbReference>
<dbReference type="InterPro" id="IPR052969">
    <property type="entry name" value="Thr-specific_kinase-like"/>
</dbReference>
<evidence type="ECO:0000256" key="1">
    <source>
        <dbReference type="ARBA" id="ARBA00004613"/>
    </source>
</evidence>
<dbReference type="PROSITE" id="PS50234">
    <property type="entry name" value="VWFA"/>
    <property type="match status" value="1"/>
</dbReference>
<dbReference type="InterPro" id="IPR036465">
    <property type="entry name" value="vWFA_dom_sf"/>
</dbReference>
<dbReference type="SUPFAM" id="SSF53300">
    <property type="entry name" value="vWA-like"/>
    <property type="match status" value="1"/>
</dbReference>